<organism evidence="2 3">
    <name type="scientific">Kribbella ginsengisoli</name>
    <dbReference type="NCBI Taxonomy" id="363865"/>
    <lineage>
        <taxon>Bacteria</taxon>
        <taxon>Bacillati</taxon>
        <taxon>Actinomycetota</taxon>
        <taxon>Actinomycetes</taxon>
        <taxon>Propionibacteriales</taxon>
        <taxon>Kribbellaceae</taxon>
        <taxon>Kribbella</taxon>
    </lineage>
</organism>
<proteinExistence type="predicted"/>
<gene>
    <name evidence="2" type="ORF">GCM10022235_25850</name>
</gene>
<reference evidence="3" key="1">
    <citation type="journal article" date="2019" name="Int. J. Syst. Evol. Microbiol.">
        <title>The Global Catalogue of Microorganisms (GCM) 10K type strain sequencing project: providing services to taxonomists for standard genome sequencing and annotation.</title>
        <authorList>
            <consortium name="The Broad Institute Genomics Platform"/>
            <consortium name="The Broad Institute Genome Sequencing Center for Infectious Disease"/>
            <person name="Wu L."/>
            <person name="Ma J."/>
        </authorList>
    </citation>
    <scope>NUCLEOTIDE SEQUENCE [LARGE SCALE GENOMIC DNA]</scope>
    <source>
        <strain evidence="3">JCM 16928</strain>
    </source>
</reference>
<comment type="caution">
    <text evidence="2">The sequence shown here is derived from an EMBL/GenBank/DDBJ whole genome shotgun (WGS) entry which is preliminary data.</text>
</comment>
<evidence type="ECO:0000256" key="1">
    <source>
        <dbReference type="SAM" id="MobiDB-lite"/>
    </source>
</evidence>
<keyword evidence="3" id="KW-1185">Reference proteome</keyword>
<dbReference type="EMBL" id="BAABAA010000002">
    <property type="protein sequence ID" value="GAA3556646.1"/>
    <property type="molecule type" value="Genomic_DNA"/>
</dbReference>
<sequence>MAPPNSSYSGNRASLKGRSINREEVNDGRTRPRVVEVVDASGHPPQNSEETAAQHYEDEGIPFHRAGERVTVNLSESRWQIR</sequence>
<protein>
    <submittedName>
        <fullName evidence="2">Uncharacterized protein</fullName>
    </submittedName>
</protein>
<dbReference type="Proteomes" id="UP001501222">
    <property type="component" value="Unassembled WGS sequence"/>
</dbReference>
<feature type="region of interest" description="Disordered" evidence="1">
    <location>
        <begin position="1"/>
        <end position="33"/>
    </location>
</feature>
<feature type="compositionally biased region" description="Polar residues" evidence="1">
    <location>
        <begin position="1"/>
        <end position="12"/>
    </location>
</feature>
<evidence type="ECO:0000313" key="2">
    <source>
        <dbReference type="EMBL" id="GAA3556646.1"/>
    </source>
</evidence>
<accession>A0ABP6WTX1</accession>
<feature type="compositionally biased region" description="Basic and acidic residues" evidence="1">
    <location>
        <begin position="20"/>
        <end position="33"/>
    </location>
</feature>
<name>A0ABP6WTX1_9ACTN</name>
<evidence type="ECO:0000313" key="3">
    <source>
        <dbReference type="Proteomes" id="UP001501222"/>
    </source>
</evidence>